<dbReference type="InterPro" id="IPR031346">
    <property type="entry name" value="DUF2154_N"/>
</dbReference>
<sequence>MKLKRRFLGLAISFILIVSLSGCGFKITSGSTKTSGKATVDKKTIELEGAKEVIVKINMGVGNLIIDKSTDKMMDGRFTYINPGWKPEVDYNVQTEKGAININQPSSMSNNTKLGANDYRWDLSFNKDIPINMDINMGVGEAELNFQELNIKKLSVKSGVGEATIDFSGNYNGNVDVDIEGGIGETTIYLPKNIGVRVKPDKGIGSIKVYGLKEENNEYTNDSYGKTQNNIFVDIKVGIGDLKVKSK</sequence>
<dbReference type="Pfam" id="PF17115">
    <property type="entry name" value="Toast_rack_N"/>
    <property type="match status" value="1"/>
</dbReference>
<dbReference type="PROSITE" id="PS51257">
    <property type="entry name" value="PROKAR_LIPOPROTEIN"/>
    <property type="match status" value="1"/>
</dbReference>
<dbReference type="AlphaFoldDB" id="A0A6I6ESS7"/>
<dbReference type="Proteomes" id="UP000422764">
    <property type="component" value="Chromosome"/>
</dbReference>
<organism evidence="2 3">
    <name type="scientific">Clostridium bovifaecis</name>
    <dbReference type="NCBI Taxonomy" id="2184719"/>
    <lineage>
        <taxon>Bacteria</taxon>
        <taxon>Bacillati</taxon>
        <taxon>Bacillota</taxon>
        <taxon>Clostridia</taxon>
        <taxon>Eubacteriales</taxon>
        <taxon>Clostridiaceae</taxon>
        <taxon>Clostridium</taxon>
    </lineage>
</organism>
<feature type="domain" description="DUF2154" evidence="1">
    <location>
        <begin position="49"/>
        <end position="139"/>
    </location>
</feature>
<reference evidence="2 3" key="1">
    <citation type="submission" date="2019-12" db="EMBL/GenBank/DDBJ databases">
        <title>Genome sequenceing of Clostridium bovifaecis.</title>
        <authorList>
            <person name="Yao Y."/>
        </authorList>
    </citation>
    <scope>NUCLEOTIDE SEQUENCE [LARGE SCALE GENOMIC DNA]</scope>
    <source>
        <strain evidence="2 3">BXX</strain>
    </source>
</reference>
<protein>
    <recommendedName>
        <fullName evidence="1">DUF2154 domain-containing protein</fullName>
    </recommendedName>
</protein>
<proteinExistence type="predicted"/>
<accession>A0A6I6ESS7</accession>
<evidence type="ECO:0000259" key="1">
    <source>
        <dbReference type="Pfam" id="PF17115"/>
    </source>
</evidence>
<dbReference type="EMBL" id="CP046522">
    <property type="protein sequence ID" value="QGU93806.1"/>
    <property type="molecule type" value="Genomic_DNA"/>
</dbReference>
<evidence type="ECO:0000313" key="3">
    <source>
        <dbReference type="Proteomes" id="UP000422764"/>
    </source>
</evidence>
<keyword evidence="3" id="KW-1185">Reference proteome</keyword>
<name>A0A6I6ESS7_9CLOT</name>
<evidence type="ECO:0000313" key="2">
    <source>
        <dbReference type="EMBL" id="QGU93806.1"/>
    </source>
</evidence>
<gene>
    <name evidence="2" type="ORF">GOM49_00485</name>
</gene>